<sequence>MRIKSKQTSRVDRIMIVSRYITITQGNIDNQHIYLRDCLELFPDDVFGGTDESQIAPRTVCVEYGSSVVETDIDREKGIFRRRGWVREFFADTRATAGDRILLEQLTPYRYRVCKVNASH</sequence>
<dbReference type="AlphaFoldDB" id="A0A6C2YHX5"/>
<reference evidence="1" key="1">
    <citation type="submission" date="2019-04" db="EMBL/GenBank/DDBJ databases">
        <authorList>
            <consortium name="Science for Life Laboratories"/>
        </authorList>
    </citation>
    <scope>NUCLEOTIDE SEQUENCE</scope>
    <source>
        <strain evidence="1">MBLW1</strain>
    </source>
</reference>
<dbReference type="EMBL" id="LR593887">
    <property type="protein sequence ID" value="VTR97479.1"/>
    <property type="molecule type" value="Genomic_DNA"/>
</dbReference>
<protein>
    <submittedName>
        <fullName evidence="1">Uncharacterized protein</fullName>
    </submittedName>
</protein>
<dbReference type="InParanoid" id="A0A6C2YHX5"/>
<proteinExistence type="predicted"/>
<dbReference type="KEGG" id="tim:GMBLW1_29330"/>
<keyword evidence="2" id="KW-1185">Reference proteome</keyword>
<accession>A0A6C2YHX5</accession>
<evidence type="ECO:0000313" key="1">
    <source>
        <dbReference type="EMBL" id="VIP01027.1"/>
    </source>
</evidence>
<dbReference type="Proteomes" id="UP000464378">
    <property type="component" value="Chromosome"/>
</dbReference>
<evidence type="ECO:0000313" key="2">
    <source>
        <dbReference type="Proteomes" id="UP000464378"/>
    </source>
</evidence>
<gene>
    <name evidence="1" type="ORF">GMBLW1_29330</name>
</gene>
<dbReference type="EMBL" id="LR586016">
    <property type="protein sequence ID" value="VIP01027.1"/>
    <property type="molecule type" value="Genomic_DNA"/>
</dbReference>
<name>A0A6C2YHX5_9BACT</name>
<organism evidence="1">
    <name type="scientific">Tuwongella immobilis</name>
    <dbReference type="NCBI Taxonomy" id="692036"/>
    <lineage>
        <taxon>Bacteria</taxon>
        <taxon>Pseudomonadati</taxon>
        <taxon>Planctomycetota</taxon>
        <taxon>Planctomycetia</taxon>
        <taxon>Gemmatales</taxon>
        <taxon>Gemmataceae</taxon>
        <taxon>Tuwongella</taxon>
    </lineage>
</organism>